<name>A0ABU9N479_9FLAO</name>
<dbReference type="InterPro" id="IPR013406">
    <property type="entry name" value="CHP02574_addiction_mod"/>
</dbReference>
<dbReference type="Pfam" id="PF09720">
    <property type="entry name" value="Unstab_antitox"/>
    <property type="match status" value="1"/>
</dbReference>
<accession>A0ABU9N479</accession>
<gene>
    <name evidence="1" type="ORF">WFZ85_07895</name>
</gene>
<dbReference type="EMBL" id="JBCGDO010000008">
    <property type="protein sequence ID" value="MEM0542536.1"/>
    <property type="molecule type" value="Genomic_DNA"/>
</dbReference>
<proteinExistence type="predicted"/>
<evidence type="ECO:0000313" key="2">
    <source>
        <dbReference type="Proteomes" id="UP001460072"/>
    </source>
</evidence>
<comment type="caution">
    <text evidence="1">The sequence shown here is derived from an EMBL/GenBank/DDBJ whole genome shotgun (WGS) entry which is preliminary data.</text>
</comment>
<evidence type="ECO:0000313" key="1">
    <source>
        <dbReference type="EMBL" id="MEM0542536.1"/>
    </source>
</evidence>
<keyword evidence="2" id="KW-1185">Reference proteome</keyword>
<sequence>MEAKDFSRFTTAEKIILAEQLWDSISKKEIEISSDVEKILDHRLQLLEEGKTELYSWKEVQDRINKVRK</sequence>
<protein>
    <submittedName>
        <fullName evidence="1">Addiction module protein</fullName>
    </submittedName>
</protein>
<dbReference type="NCBIfam" id="TIGR02574">
    <property type="entry name" value="stabl_TIGR02574"/>
    <property type="match status" value="1"/>
</dbReference>
<dbReference type="RefSeq" id="WP_342695742.1">
    <property type="nucleotide sequence ID" value="NZ_JBCGDO010000008.1"/>
</dbReference>
<organism evidence="1 2">
    <name type="scientific">Flavobacterium aureirubrum</name>
    <dbReference type="NCBI Taxonomy" id="3133147"/>
    <lineage>
        <taxon>Bacteria</taxon>
        <taxon>Pseudomonadati</taxon>
        <taxon>Bacteroidota</taxon>
        <taxon>Flavobacteriia</taxon>
        <taxon>Flavobacteriales</taxon>
        <taxon>Flavobacteriaceae</taxon>
        <taxon>Flavobacterium</taxon>
    </lineage>
</organism>
<dbReference type="Proteomes" id="UP001460072">
    <property type="component" value="Unassembled WGS sequence"/>
</dbReference>
<reference evidence="1 2" key="1">
    <citation type="submission" date="2024-03" db="EMBL/GenBank/DDBJ databases">
        <title>Two novel species of the genus Flavobacterium exhibiting potentially degradation of complex polysaccharides.</title>
        <authorList>
            <person name="Lian X."/>
        </authorList>
    </citation>
    <scope>NUCLEOTIDE SEQUENCE [LARGE SCALE GENOMIC DNA]</scope>
    <source>
        <strain evidence="2">j3</strain>
    </source>
</reference>